<dbReference type="InterPro" id="IPR003953">
    <property type="entry name" value="FAD-dep_OxRdtase_2_FAD-bd"/>
</dbReference>
<dbReference type="InterPro" id="IPR037099">
    <property type="entry name" value="Fum_R/Succ_DH_flav-like_C_sf"/>
</dbReference>
<dbReference type="Pfam" id="PF00890">
    <property type="entry name" value="FAD_binding_2"/>
    <property type="match status" value="1"/>
</dbReference>
<dbReference type="RefSeq" id="WP_342160306.1">
    <property type="nucleotide sequence ID" value="NZ_JBCDNA010000002.1"/>
</dbReference>
<comment type="cofactor">
    <cofactor evidence="1 11">
        <name>FAD</name>
        <dbReference type="ChEBI" id="CHEBI:57692"/>
    </cofactor>
</comment>
<feature type="domain" description="Fumarate reductase/succinate dehydrogenase flavoprotein-like C-terminal" evidence="13">
    <location>
        <begin position="442"/>
        <end position="520"/>
    </location>
</feature>
<accession>A0ABU9L1B2</accession>
<evidence type="ECO:0000256" key="9">
    <source>
        <dbReference type="ARBA" id="ARBA00048305"/>
    </source>
</evidence>
<comment type="similarity">
    <text evidence="3 11">Belongs to the FAD-dependent oxidoreductase 2 family. NadB subfamily.</text>
</comment>
<evidence type="ECO:0000256" key="11">
    <source>
        <dbReference type="RuleBase" id="RU362049"/>
    </source>
</evidence>
<evidence type="ECO:0000256" key="6">
    <source>
        <dbReference type="ARBA" id="ARBA00022642"/>
    </source>
</evidence>
<sequence length="526" mass="58437">MSVFKTDLLILGSGVAGLSIAIKTATSLPEKSILVATKADESESNTKYAQGGIAAVWDKLDSFEDHIKDTMVAGDYLSDQNVVKMVVEEAPNCMKQLITWGTDFDQNKEGEIDLGKEGGHSANRILHFKDITGFEVEKTLLEQVSKLPNIKLLPYHFAIDLITDHHLHKKHSQDSISCYGAYILNQKTNKIDTYLASSVVLATGGIGQVYAATTNPVIATGDGIAMAYRAKAKITDMEFVQFHPTALYQPGESPSFLISEAVRGFGAFLRNKKGERFMLAIDKRAELAPRDIVSRAINSELIFTGDPHVYLDCTHLDMPEFIKHFPNIYEKCKSLGINPESQWIPVIPAAHYLMGGIEVDTNGYSSIGNLFACGECSRTGLHGANRLASNSLLEALVFGNKIAQEIIQNRAHMIFNSKLLIPEWDEEGTMVPKEKVLISHNRKTIQNIMTDLVAIVRSNERLEKALDHLNYLFQDTEKAYEKSKLSPQICELRNLNAVAYLIVHQSMARKENKGAFFSLDNVEVKE</sequence>
<evidence type="ECO:0000313" key="14">
    <source>
        <dbReference type="EMBL" id="MEL4456229.1"/>
    </source>
</evidence>
<dbReference type="InterPro" id="IPR015939">
    <property type="entry name" value="Fum_Rdtase/Succ_DH_flav-like_C"/>
</dbReference>
<evidence type="ECO:0000256" key="2">
    <source>
        <dbReference type="ARBA" id="ARBA00004950"/>
    </source>
</evidence>
<dbReference type="PANTHER" id="PTHR42716:SF2">
    <property type="entry name" value="L-ASPARTATE OXIDASE, CHLOROPLASTIC"/>
    <property type="match status" value="1"/>
</dbReference>
<keyword evidence="8 11" id="KW-0560">Oxidoreductase</keyword>
<dbReference type="EMBL" id="JBCDNA010000002">
    <property type="protein sequence ID" value="MEL4456229.1"/>
    <property type="molecule type" value="Genomic_DNA"/>
</dbReference>
<dbReference type="Proteomes" id="UP001474120">
    <property type="component" value="Unassembled WGS sequence"/>
</dbReference>
<reference evidence="14 15" key="1">
    <citation type="submission" date="2024-04" db="EMBL/GenBank/DDBJ databases">
        <title>whole genome sequencing of Lutimonas vermicola strain IMCC1616.</title>
        <authorList>
            <person name="Bae S.S."/>
        </authorList>
    </citation>
    <scope>NUCLEOTIDE SEQUENCE [LARGE SCALE GENOMIC DNA]</scope>
    <source>
        <strain evidence="14 15">IMCC1616</strain>
    </source>
</reference>
<evidence type="ECO:0000256" key="8">
    <source>
        <dbReference type="ARBA" id="ARBA00023002"/>
    </source>
</evidence>
<comment type="subcellular location">
    <subcellularLocation>
        <location evidence="11">Cytoplasm</location>
    </subcellularLocation>
</comment>
<evidence type="ECO:0000256" key="3">
    <source>
        <dbReference type="ARBA" id="ARBA00008562"/>
    </source>
</evidence>
<comment type="catalytic activity">
    <reaction evidence="9">
        <text>L-aspartate + O2 = iminosuccinate + H2O2</text>
        <dbReference type="Rhea" id="RHEA:25876"/>
        <dbReference type="ChEBI" id="CHEBI:15379"/>
        <dbReference type="ChEBI" id="CHEBI:16240"/>
        <dbReference type="ChEBI" id="CHEBI:29991"/>
        <dbReference type="ChEBI" id="CHEBI:77875"/>
        <dbReference type="EC" id="1.4.3.16"/>
    </reaction>
    <physiologicalReaction direction="left-to-right" evidence="9">
        <dbReference type="Rhea" id="RHEA:25877"/>
    </physiologicalReaction>
</comment>
<evidence type="ECO:0000259" key="13">
    <source>
        <dbReference type="Pfam" id="PF02910"/>
    </source>
</evidence>
<dbReference type="Gene3D" id="3.50.50.60">
    <property type="entry name" value="FAD/NAD(P)-binding domain"/>
    <property type="match status" value="1"/>
</dbReference>
<organism evidence="14 15">
    <name type="scientific">Lutimonas vermicola</name>
    <dbReference type="NCBI Taxonomy" id="414288"/>
    <lineage>
        <taxon>Bacteria</taxon>
        <taxon>Pseudomonadati</taxon>
        <taxon>Bacteroidota</taxon>
        <taxon>Flavobacteriia</taxon>
        <taxon>Flavobacteriales</taxon>
        <taxon>Flavobacteriaceae</taxon>
        <taxon>Lutimonas</taxon>
    </lineage>
</organism>
<keyword evidence="5 11" id="KW-0285">Flavoprotein</keyword>
<dbReference type="PIRSF" id="PIRSF000171">
    <property type="entry name" value="SDHA_APRA_LASPO"/>
    <property type="match status" value="1"/>
</dbReference>
<evidence type="ECO:0000259" key="12">
    <source>
        <dbReference type="Pfam" id="PF00890"/>
    </source>
</evidence>
<evidence type="ECO:0000256" key="5">
    <source>
        <dbReference type="ARBA" id="ARBA00022630"/>
    </source>
</evidence>
<keyword evidence="7 11" id="KW-0274">FAD</keyword>
<evidence type="ECO:0000256" key="7">
    <source>
        <dbReference type="ARBA" id="ARBA00022827"/>
    </source>
</evidence>
<dbReference type="InterPro" id="IPR005288">
    <property type="entry name" value="NadB"/>
</dbReference>
<evidence type="ECO:0000256" key="4">
    <source>
        <dbReference type="ARBA" id="ARBA00012173"/>
    </source>
</evidence>
<evidence type="ECO:0000313" key="15">
    <source>
        <dbReference type="Proteomes" id="UP001474120"/>
    </source>
</evidence>
<gene>
    <name evidence="14" type="primary">nadB</name>
    <name evidence="14" type="ORF">AABB81_10005</name>
</gene>
<proteinExistence type="inferred from homology"/>
<dbReference type="PANTHER" id="PTHR42716">
    <property type="entry name" value="L-ASPARTATE OXIDASE"/>
    <property type="match status" value="1"/>
</dbReference>
<dbReference type="SUPFAM" id="SSF46977">
    <property type="entry name" value="Succinate dehydrogenase/fumarate reductase flavoprotein C-terminal domain"/>
    <property type="match status" value="1"/>
</dbReference>
<dbReference type="InterPro" id="IPR027477">
    <property type="entry name" value="Succ_DH/fumarate_Rdtase_cat_sf"/>
</dbReference>
<dbReference type="InterPro" id="IPR036188">
    <property type="entry name" value="FAD/NAD-bd_sf"/>
</dbReference>
<dbReference type="Gene3D" id="1.20.58.100">
    <property type="entry name" value="Fumarate reductase/succinate dehydrogenase flavoprotein-like, C-terminal domain"/>
    <property type="match status" value="1"/>
</dbReference>
<evidence type="ECO:0000256" key="10">
    <source>
        <dbReference type="NCBIfam" id="TIGR00551"/>
    </source>
</evidence>
<dbReference type="Pfam" id="PF02910">
    <property type="entry name" value="Succ_DH_flav_C"/>
    <property type="match status" value="1"/>
</dbReference>
<keyword evidence="15" id="KW-1185">Reference proteome</keyword>
<dbReference type="GO" id="GO:0008734">
    <property type="term" value="F:L-aspartate oxidase activity"/>
    <property type="evidence" value="ECO:0007669"/>
    <property type="project" value="UniProtKB-EC"/>
</dbReference>
<dbReference type="EC" id="1.4.3.16" evidence="4 10"/>
<dbReference type="PRINTS" id="PR00368">
    <property type="entry name" value="FADPNR"/>
</dbReference>
<dbReference type="Gene3D" id="3.90.700.10">
    <property type="entry name" value="Succinate dehydrogenase/fumarate reductase flavoprotein, catalytic domain"/>
    <property type="match status" value="1"/>
</dbReference>
<dbReference type="SUPFAM" id="SSF56425">
    <property type="entry name" value="Succinate dehydrogenase/fumarate reductase flavoprotein, catalytic domain"/>
    <property type="match status" value="1"/>
</dbReference>
<name>A0ABU9L1B2_9FLAO</name>
<comment type="pathway">
    <text evidence="2 11">Cofactor biosynthesis; NAD(+) biosynthesis; iminoaspartate from L-aspartate (oxidase route): step 1/1.</text>
</comment>
<protein>
    <recommendedName>
        <fullName evidence="4 10">L-aspartate oxidase</fullName>
        <ecNumber evidence="4 10">1.4.3.16</ecNumber>
    </recommendedName>
</protein>
<comment type="function">
    <text evidence="11">Catalyzes the oxidation of L-aspartate to iminoaspartate.</text>
</comment>
<evidence type="ECO:0000256" key="1">
    <source>
        <dbReference type="ARBA" id="ARBA00001974"/>
    </source>
</evidence>
<dbReference type="SUPFAM" id="SSF51905">
    <property type="entry name" value="FAD/NAD(P)-binding domain"/>
    <property type="match status" value="1"/>
</dbReference>
<feature type="domain" description="FAD-dependent oxidoreductase 2 FAD-binding" evidence="12">
    <location>
        <begin position="7"/>
        <end position="392"/>
    </location>
</feature>
<dbReference type="NCBIfam" id="TIGR00551">
    <property type="entry name" value="nadB"/>
    <property type="match status" value="1"/>
</dbReference>
<comment type="caution">
    <text evidence="14">The sequence shown here is derived from an EMBL/GenBank/DDBJ whole genome shotgun (WGS) entry which is preliminary data.</text>
</comment>
<keyword evidence="6 11" id="KW-0662">Pyridine nucleotide biosynthesis</keyword>